<evidence type="ECO:0000313" key="2">
    <source>
        <dbReference type="Proteomes" id="UP000688137"/>
    </source>
</evidence>
<gene>
    <name evidence="1" type="ORF">PPRIM_AZ9-3.1.T0270265</name>
</gene>
<dbReference type="OMA" id="YIIHFQN"/>
<keyword evidence="2" id="KW-1185">Reference proteome</keyword>
<dbReference type="Proteomes" id="UP000688137">
    <property type="component" value="Unassembled WGS sequence"/>
</dbReference>
<dbReference type="AlphaFoldDB" id="A0A8S1KXA3"/>
<proteinExistence type="predicted"/>
<accession>A0A8S1KXA3</accession>
<reference evidence="1" key="1">
    <citation type="submission" date="2021-01" db="EMBL/GenBank/DDBJ databases">
        <authorList>
            <consortium name="Genoscope - CEA"/>
            <person name="William W."/>
        </authorList>
    </citation>
    <scope>NUCLEOTIDE SEQUENCE</scope>
</reference>
<sequence length="108" mass="12972">MSFQIQNIILILIIKQRVLKQNIFLSLRIIIYHVRLYIIHFQNQIKNESNFPKHPSSKINRLQVKKEQKQEKIESLVFTPQNANFLEIDIIFQQQCVFHSLKIEINSK</sequence>
<name>A0A8S1KXA3_PARPR</name>
<protein>
    <submittedName>
        <fullName evidence="1">Uncharacterized protein</fullName>
    </submittedName>
</protein>
<evidence type="ECO:0000313" key="1">
    <source>
        <dbReference type="EMBL" id="CAD8058525.1"/>
    </source>
</evidence>
<organism evidence="1 2">
    <name type="scientific">Paramecium primaurelia</name>
    <dbReference type="NCBI Taxonomy" id="5886"/>
    <lineage>
        <taxon>Eukaryota</taxon>
        <taxon>Sar</taxon>
        <taxon>Alveolata</taxon>
        <taxon>Ciliophora</taxon>
        <taxon>Intramacronucleata</taxon>
        <taxon>Oligohymenophorea</taxon>
        <taxon>Peniculida</taxon>
        <taxon>Parameciidae</taxon>
        <taxon>Paramecium</taxon>
    </lineage>
</organism>
<comment type="caution">
    <text evidence="1">The sequence shown here is derived from an EMBL/GenBank/DDBJ whole genome shotgun (WGS) entry which is preliminary data.</text>
</comment>
<dbReference type="EMBL" id="CAJJDM010000026">
    <property type="protein sequence ID" value="CAD8058525.1"/>
    <property type="molecule type" value="Genomic_DNA"/>
</dbReference>